<dbReference type="SUPFAM" id="SSF52058">
    <property type="entry name" value="L domain-like"/>
    <property type="match status" value="1"/>
</dbReference>
<protein>
    <recommendedName>
        <fullName evidence="2">FNIP repeat-containing protein</fullName>
    </recommendedName>
</protein>
<organism evidence="1">
    <name type="scientific">viral metagenome</name>
    <dbReference type="NCBI Taxonomy" id="1070528"/>
    <lineage>
        <taxon>unclassified sequences</taxon>
        <taxon>metagenomes</taxon>
        <taxon>organismal metagenomes</taxon>
    </lineage>
</organism>
<dbReference type="InterPro" id="IPR008615">
    <property type="entry name" value="FNIP"/>
</dbReference>
<dbReference type="PANTHER" id="PTHR32134">
    <property type="entry name" value="FNIP REPEAT-CONTAINING PROTEIN"/>
    <property type="match status" value="1"/>
</dbReference>
<dbReference type="AlphaFoldDB" id="A0A6C0C967"/>
<accession>A0A6C0C967</accession>
<evidence type="ECO:0008006" key="2">
    <source>
        <dbReference type="Google" id="ProtNLM"/>
    </source>
</evidence>
<reference evidence="1" key="1">
    <citation type="journal article" date="2020" name="Nature">
        <title>Giant virus diversity and host interactions through global metagenomics.</title>
        <authorList>
            <person name="Schulz F."/>
            <person name="Roux S."/>
            <person name="Paez-Espino D."/>
            <person name="Jungbluth S."/>
            <person name="Walsh D.A."/>
            <person name="Denef V.J."/>
            <person name="McMahon K.D."/>
            <person name="Konstantinidis K.T."/>
            <person name="Eloe-Fadrosh E.A."/>
            <person name="Kyrpides N.C."/>
            <person name="Woyke T."/>
        </authorList>
    </citation>
    <scope>NUCLEOTIDE SEQUENCE</scope>
    <source>
        <strain evidence="1">GVMAG-M-3300020192-26</strain>
    </source>
</reference>
<name>A0A6C0C967_9ZZZZ</name>
<proteinExistence type="predicted"/>
<dbReference type="EMBL" id="MN739354">
    <property type="protein sequence ID" value="QHT00275.1"/>
    <property type="molecule type" value="Genomic_DNA"/>
</dbReference>
<evidence type="ECO:0000313" key="1">
    <source>
        <dbReference type="EMBL" id="QHT00275.1"/>
    </source>
</evidence>
<sequence>MYICTHLPNIFSKMEYFIKDVVCYLCEYLDDYQKIHFFSICKRMNKFKKDVSFDQKIQIKKIISLSYFNNFKNIIALTNTIYPNNVVNLTIPFNEFDGNMMPKTLTHLRLIGSYQTFLTPIPSSVTHLSFGDHFNQPIKCIPSSVTHLAFGRDFNRSINGCIPDSVTYLTFGRNFNQSIKGCIPLLIKHINFGKYFDQPIDNCLSESLTHLKFGTLFSQPIENHIPHSVTHLRLGYYQKHQIDGIPSTVIHLTLACNFFDDDESAQWKNIVPKNIKNLVIWYFDKINIWKQYYHFE</sequence>
<dbReference type="Pfam" id="PF05725">
    <property type="entry name" value="FNIP"/>
    <property type="match status" value="2"/>
</dbReference>
<dbReference type="InterPro" id="IPR051251">
    <property type="entry name" value="STK_FNIP-Repeat"/>
</dbReference>
<dbReference type="PANTHER" id="PTHR32134:SF92">
    <property type="entry name" value="FNIP REPEAT-CONTAINING PROTEIN"/>
    <property type="match status" value="1"/>
</dbReference>